<dbReference type="NCBIfam" id="TIGR00112">
    <property type="entry name" value="proC"/>
    <property type="match status" value="1"/>
</dbReference>
<keyword evidence="4" id="KW-0963">Cytoplasm</keyword>
<evidence type="ECO:0000256" key="1">
    <source>
        <dbReference type="ARBA" id="ARBA00005525"/>
    </source>
</evidence>
<evidence type="ECO:0000313" key="8">
    <source>
        <dbReference type="EMBL" id="MDM5148089.1"/>
    </source>
</evidence>
<protein>
    <recommendedName>
        <fullName evidence="4 5">Pyrroline-5-carboxylate reductase</fullName>
        <shortName evidence="4">P5C reductase</shortName>
        <shortName evidence="4">P5CR</shortName>
        <ecNumber evidence="4 5">1.5.1.2</ecNumber>
    </recommendedName>
    <alternativeName>
        <fullName evidence="4">PCA reductase</fullName>
    </alternativeName>
</protein>
<evidence type="ECO:0000259" key="6">
    <source>
        <dbReference type="Pfam" id="PF03807"/>
    </source>
</evidence>
<dbReference type="SUPFAM" id="SSF48179">
    <property type="entry name" value="6-phosphogluconate dehydrogenase C-terminal domain-like"/>
    <property type="match status" value="1"/>
</dbReference>
<gene>
    <name evidence="4 8" type="primary">proC</name>
    <name evidence="8" type="ORF">NQX30_06900</name>
</gene>
<dbReference type="SUPFAM" id="SSF51735">
    <property type="entry name" value="NAD(P)-binding Rossmann-fold domains"/>
    <property type="match status" value="1"/>
</dbReference>
<evidence type="ECO:0000259" key="7">
    <source>
        <dbReference type="Pfam" id="PF14748"/>
    </source>
</evidence>
<comment type="function">
    <text evidence="4">Catalyzes the reduction of 1-pyrroline-5-carboxylate (PCA) to L-proline.</text>
</comment>
<comment type="catalytic activity">
    <reaction evidence="4">
        <text>L-proline + NAD(+) = (S)-1-pyrroline-5-carboxylate + NADH + 2 H(+)</text>
        <dbReference type="Rhea" id="RHEA:14105"/>
        <dbReference type="ChEBI" id="CHEBI:15378"/>
        <dbReference type="ChEBI" id="CHEBI:17388"/>
        <dbReference type="ChEBI" id="CHEBI:57540"/>
        <dbReference type="ChEBI" id="CHEBI:57945"/>
        <dbReference type="ChEBI" id="CHEBI:60039"/>
        <dbReference type="EC" id="1.5.1.2"/>
    </reaction>
</comment>
<sequence>MNTTIAFVGGGHMTAALVGGLVKTHPAANIYIADRNDGKRTHLHTKFGVTTVTAQADLPANIDLLVLSVKPTDMQPVCEQAQAATIVSVAAGLRLANMEQWFSSPPTMLVRAMPNTPAAVGYGMTACYARPPATTSTLVNSLFSAVGDVVWTENESLLDTITAISGSGPAYIYYFLEALEEAAIVMGIPPQMARRLAIQTLRGGGEMARLTETTPAELRHAVALKGGVTERAINVMEEKQLKKIIKTAIQSARTRAQQIGDELQSKDN</sequence>
<evidence type="ECO:0000256" key="5">
    <source>
        <dbReference type="NCBIfam" id="TIGR00112"/>
    </source>
</evidence>
<dbReference type="EC" id="1.5.1.2" evidence="4 5"/>
<comment type="subcellular location">
    <subcellularLocation>
        <location evidence="4">Cytoplasm</location>
    </subcellularLocation>
</comment>
<name>A0ABT7QN04_9GAMM</name>
<feature type="domain" description="Pyrroline-5-carboxylate reductase catalytic N-terminal" evidence="6">
    <location>
        <begin position="4"/>
        <end position="92"/>
    </location>
</feature>
<keyword evidence="3 4" id="KW-0560">Oxidoreductase</keyword>
<keyword evidence="2 4" id="KW-0521">NADP</keyword>
<dbReference type="InterPro" id="IPR000304">
    <property type="entry name" value="Pyrroline-COOH_reductase"/>
</dbReference>
<keyword evidence="9" id="KW-1185">Reference proteome</keyword>
<dbReference type="EMBL" id="JANQAO010000003">
    <property type="protein sequence ID" value="MDM5148089.1"/>
    <property type="molecule type" value="Genomic_DNA"/>
</dbReference>
<dbReference type="PIRSF" id="PIRSF000193">
    <property type="entry name" value="Pyrrol-5-carb_rd"/>
    <property type="match status" value="1"/>
</dbReference>
<dbReference type="PANTHER" id="PTHR11645">
    <property type="entry name" value="PYRROLINE-5-CARBOXYLATE REDUCTASE"/>
    <property type="match status" value="1"/>
</dbReference>
<evidence type="ECO:0000313" key="9">
    <source>
        <dbReference type="Proteomes" id="UP001168167"/>
    </source>
</evidence>
<dbReference type="PANTHER" id="PTHR11645:SF0">
    <property type="entry name" value="PYRROLINE-5-CARBOXYLATE REDUCTASE 3"/>
    <property type="match status" value="1"/>
</dbReference>
<dbReference type="InterPro" id="IPR029036">
    <property type="entry name" value="P5CR_dimer"/>
</dbReference>
<comment type="catalytic activity">
    <reaction evidence="4">
        <text>L-proline + NADP(+) = (S)-1-pyrroline-5-carboxylate + NADPH + 2 H(+)</text>
        <dbReference type="Rhea" id="RHEA:14109"/>
        <dbReference type="ChEBI" id="CHEBI:15378"/>
        <dbReference type="ChEBI" id="CHEBI:17388"/>
        <dbReference type="ChEBI" id="CHEBI:57783"/>
        <dbReference type="ChEBI" id="CHEBI:58349"/>
        <dbReference type="ChEBI" id="CHEBI:60039"/>
        <dbReference type="EC" id="1.5.1.2"/>
    </reaction>
</comment>
<evidence type="ECO:0000256" key="4">
    <source>
        <dbReference type="HAMAP-Rule" id="MF_01925"/>
    </source>
</evidence>
<dbReference type="Gene3D" id="3.40.50.720">
    <property type="entry name" value="NAD(P)-binding Rossmann-like Domain"/>
    <property type="match status" value="1"/>
</dbReference>
<comment type="caution">
    <text evidence="8">The sequence shown here is derived from an EMBL/GenBank/DDBJ whole genome shotgun (WGS) entry which is preliminary data.</text>
</comment>
<dbReference type="InterPro" id="IPR008927">
    <property type="entry name" value="6-PGluconate_DH-like_C_sf"/>
</dbReference>
<reference evidence="8" key="2">
    <citation type="journal article" date="2023" name="Microbiome">
        <title>Synthase-selected sorting approach identifies a beta-lactone synthase in a nudibranch symbiotic bacterium.</title>
        <authorList>
            <person name="Dzunkova M."/>
            <person name="La Clair J.J."/>
            <person name="Tyml T."/>
            <person name="Doud D."/>
            <person name="Schulz F."/>
            <person name="Piquer-Esteban S."/>
            <person name="Porcel Sanchis D."/>
            <person name="Osborn A."/>
            <person name="Robinson D."/>
            <person name="Louie K.B."/>
            <person name="Bowen B.P."/>
            <person name="Bowers R.M."/>
            <person name="Lee J."/>
            <person name="Arnau V."/>
            <person name="Diaz-Villanueva W."/>
            <person name="Stepanauskas R."/>
            <person name="Gosliner T."/>
            <person name="Date S.V."/>
            <person name="Northen T.R."/>
            <person name="Cheng J.F."/>
            <person name="Burkart M.D."/>
            <person name="Woyke T."/>
        </authorList>
    </citation>
    <scope>NUCLEOTIDE SEQUENCE</scope>
    <source>
        <strain evidence="8">Df01</strain>
    </source>
</reference>
<comment type="pathway">
    <text evidence="4">Amino-acid biosynthesis; L-proline biosynthesis; L-proline from L-glutamate 5-semialdehyde: step 1/1.</text>
</comment>
<keyword evidence="4" id="KW-0028">Amino-acid biosynthesis</keyword>
<comment type="similarity">
    <text evidence="1 4">Belongs to the pyrroline-5-carboxylate reductase family.</text>
</comment>
<reference evidence="8" key="1">
    <citation type="submission" date="2022-08" db="EMBL/GenBank/DDBJ databases">
        <authorList>
            <person name="Dzunkova M."/>
            <person name="La Clair J."/>
            <person name="Tyml T."/>
            <person name="Doud D."/>
            <person name="Schulz F."/>
            <person name="Piquer S."/>
            <person name="Porcel Sanchis D."/>
            <person name="Osborn A."/>
            <person name="Robinson D."/>
            <person name="Louie K.B."/>
            <person name="Bowen B.P."/>
            <person name="Bowers R."/>
            <person name="Lee J."/>
            <person name="Arnau Llombart V."/>
            <person name="Diaz Villanueva W."/>
            <person name="Gosliner T."/>
            <person name="Northen T."/>
            <person name="Cheng J.-F."/>
            <person name="Burkart M.D."/>
            <person name="Woyke T."/>
        </authorList>
    </citation>
    <scope>NUCLEOTIDE SEQUENCE</scope>
    <source>
        <strain evidence="8">Df01</strain>
    </source>
</reference>
<feature type="domain" description="Pyrroline-5-carboxylate reductase dimerisation" evidence="7">
    <location>
        <begin position="155"/>
        <end position="258"/>
    </location>
</feature>
<dbReference type="HAMAP" id="MF_01925">
    <property type="entry name" value="P5C_reductase"/>
    <property type="match status" value="1"/>
</dbReference>
<dbReference type="Pfam" id="PF14748">
    <property type="entry name" value="P5CR_dimer"/>
    <property type="match status" value="1"/>
</dbReference>
<dbReference type="Gene3D" id="1.10.3730.10">
    <property type="entry name" value="ProC C-terminal domain-like"/>
    <property type="match status" value="1"/>
</dbReference>
<dbReference type="GO" id="GO:0004735">
    <property type="term" value="F:pyrroline-5-carboxylate reductase activity"/>
    <property type="evidence" value="ECO:0007669"/>
    <property type="project" value="UniProtKB-EC"/>
</dbReference>
<evidence type="ECO:0000256" key="3">
    <source>
        <dbReference type="ARBA" id="ARBA00023002"/>
    </source>
</evidence>
<accession>A0ABT7QN04</accession>
<evidence type="ECO:0000256" key="2">
    <source>
        <dbReference type="ARBA" id="ARBA00022857"/>
    </source>
</evidence>
<organism evidence="8 9">
    <name type="scientific">Candidatus Doriopsillibacter californiensis</name>
    <dbReference type="NCBI Taxonomy" id="2970740"/>
    <lineage>
        <taxon>Bacteria</taxon>
        <taxon>Pseudomonadati</taxon>
        <taxon>Pseudomonadota</taxon>
        <taxon>Gammaproteobacteria</taxon>
        <taxon>Candidatus Tethybacterales</taxon>
        <taxon>Candidatus Persebacteraceae</taxon>
        <taxon>Candidatus Doriopsillibacter</taxon>
    </lineage>
</organism>
<dbReference type="InterPro" id="IPR028939">
    <property type="entry name" value="P5C_Rdtase_cat_N"/>
</dbReference>
<dbReference type="Proteomes" id="UP001168167">
    <property type="component" value="Unassembled WGS sequence"/>
</dbReference>
<dbReference type="InterPro" id="IPR036291">
    <property type="entry name" value="NAD(P)-bd_dom_sf"/>
</dbReference>
<keyword evidence="4" id="KW-0641">Proline biosynthesis</keyword>
<proteinExistence type="inferred from homology"/>
<dbReference type="Pfam" id="PF03807">
    <property type="entry name" value="F420_oxidored"/>
    <property type="match status" value="1"/>
</dbReference>